<keyword evidence="3" id="KW-0720">Serine protease</keyword>
<feature type="signal peptide" evidence="4">
    <location>
        <begin position="1"/>
        <end position="20"/>
    </location>
</feature>
<accession>E7C5C4</accession>
<sequence length="496" mass="54717">MNKLLLFCGSVALLHPLALAQNPDQTGNRNADIYKSVVRIESATQVADYRTPWNSGRFGGGTGSGFMIGPNQFLTNAHVVSNANRVLITRRGSAQKHPARVVHIAHDCDLALLEVENDAPFEGLHYLKFGDVPALESQVRVIGYPVGGDRISVTRGVVSRIDFRPYSHSRVDSHLVVQIDAAINPGNSGGPVLQDGKVAGVAFQGLRQADNTGYMIPTPVIQRFLKDIGDGRYDKYVDLGITEFALFNPAMRKALQVPEDGLGVMVASVLPTGPCDGVMEPGDVLLSIDNNPVDNAGNIEVEGEKVVLHEVVERKFAGDEVKLEFLRRGEKKDVTVTLKAFPHSRIYAVRYGERPRFVFFAGLVFQPLDFNLYSAYGFDSPRVRKIFQNYVRDALFKEREDVVVLTRVESDRLTSFITGFNGTVVDEINGTKVKDLRHAHELLYAADQPEFITIKCNGIVRPIVIPSAEVESANKRIMQQNGIFRSHYLGDSQPAS</sequence>
<dbReference type="PRINTS" id="PR00834">
    <property type="entry name" value="PROTEASES2C"/>
</dbReference>
<dbReference type="GO" id="GO:0004252">
    <property type="term" value="F:serine-type endopeptidase activity"/>
    <property type="evidence" value="ECO:0007669"/>
    <property type="project" value="InterPro"/>
</dbReference>
<dbReference type="AlphaFoldDB" id="E7C5C4"/>
<dbReference type="InterPro" id="IPR043504">
    <property type="entry name" value="Peptidase_S1_PA_chymotrypsin"/>
</dbReference>
<protein>
    <submittedName>
        <fullName evidence="7">Trypsin-like serine proteases, typically periplasmic, contain C-terminal PDZ domain</fullName>
    </submittedName>
</protein>
<evidence type="ECO:0000313" key="7">
    <source>
        <dbReference type="EMBL" id="ADI22648.1"/>
    </source>
</evidence>
<organism evidence="7">
    <name type="scientific">uncultured verrucomicrobium HF0500_18J03</name>
    <dbReference type="NCBI Taxonomy" id="723599"/>
    <lineage>
        <taxon>Bacteria</taxon>
        <taxon>Pseudomonadati</taxon>
        <taxon>Verrucomicrobiota</taxon>
        <taxon>environmental samples</taxon>
    </lineage>
</organism>
<dbReference type="InterPro" id="IPR001478">
    <property type="entry name" value="PDZ"/>
</dbReference>
<keyword evidence="2" id="KW-0378">Hydrolase</keyword>
<dbReference type="InterPro" id="IPR041517">
    <property type="entry name" value="DEGP_PDZ"/>
</dbReference>
<evidence type="ECO:0000256" key="3">
    <source>
        <dbReference type="ARBA" id="ARBA00022825"/>
    </source>
</evidence>
<name>E7C5C4_9BACT</name>
<dbReference type="SUPFAM" id="SSF50156">
    <property type="entry name" value="PDZ domain-like"/>
    <property type="match status" value="1"/>
</dbReference>
<evidence type="ECO:0000256" key="4">
    <source>
        <dbReference type="SAM" id="SignalP"/>
    </source>
</evidence>
<dbReference type="PANTHER" id="PTHR45980">
    <property type="match status" value="1"/>
</dbReference>
<dbReference type="Pfam" id="PF13180">
    <property type="entry name" value="PDZ_2"/>
    <property type="match status" value="1"/>
</dbReference>
<dbReference type="Gene3D" id="3.20.190.20">
    <property type="match status" value="1"/>
</dbReference>
<dbReference type="Pfam" id="PF13365">
    <property type="entry name" value="Trypsin_2"/>
    <property type="match status" value="1"/>
</dbReference>
<dbReference type="InterPro" id="IPR001940">
    <property type="entry name" value="Peptidase_S1C"/>
</dbReference>
<dbReference type="PANTHER" id="PTHR45980:SF9">
    <property type="entry name" value="PROTEASE DO-LIKE 10, MITOCHONDRIAL-RELATED"/>
    <property type="match status" value="1"/>
</dbReference>
<dbReference type="Gene3D" id="2.40.10.10">
    <property type="entry name" value="Trypsin-like serine proteases"/>
    <property type="match status" value="2"/>
</dbReference>
<evidence type="ECO:0000259" key="6">
    <source>
        <dbReference type="Pfam" id="PF17815"/>
    </source>
</evidence>
<dbReference type="InterPro" id="IPR046449">
    <property type="entry name" value="DEGP_PDZ_sf"/>
</dbReference>
<feature type="domain" description="Protease Do-like PDZ" evidence="6">
    <location>
        <begin position="350"/>
        <end position="485"/>
    </location>
</feature>
<dbReference type="InterPro" id="IPR009003">
    <property type="entry name" value="Peptidase_S1_PA"/>
</dbReference>
<dbReference type="EMBL" id="GU567992">
    <property type="protein sequence ID" value="ADI22648.1"/>
    <property type="molecule type" value="Genomic_DNA"/>
</dbReference>
<evidence type="ECO:0000256" key="1">
    <source>
        <dbReference type="ARBA" id="ARBA00022670"/>
    </source>
</evidence>
<dbReference type="InterPro" id="IPR036034">
    <property type="entry name" value="PDZ_sf"/>
</dbReference>
<dbReference type="MEROPS" id="S01.279"/>
<keyword evidence="1 7" id="KW-0645">Protease</keyword>
<dbReference type="GO" id="GO:0006508">
    <property type="term" value="P:proteolysis"/>
    <property type="evidence" value="ECO:0007669"/>
    <property type="project" value="UniProtKB-KW"/>
</dbReference>
<dbReference type="SUPFAM" id="SSF50494">
    <property type="entry name" value="Trypsin-like serine proteases"/>
    <property type="match status" value="1"/>
</dbReference>
<reference evidence="7" key="1">
    <citation type="submission" date="2010-01" db="EMBL/GenBank/DDBJ databases">
        <title>Genome fragments of uncultured bacteria from the North Pacific subtropical Gyre.</title>
        <authorList>
            <person name="Pham V.D."/>
            <person name="Delong E.F."/>
        </authorList>
    </citation>
    <scope>NUCLEOTIDE SEQUENCE</scope>
</reference>
<proteinExistence type="predicted"/>
<dbReference type="Gene3D" id="2.30.42.10">
    <property type="match status" value="1"/>
</dbReference>
<keyword evidence="4" id="KW-0732">Signal</keyword>
<feature type="chain" id="PRO_5003218086" evidence="4">
    <location>
        <begin position="21"/>
        <end position="496"/>
    </location>
</feature>
<evidence type="ECO:0000259" key="5">
    <source>
        <dbReference type="Pfam" id="PF13180"/>
    </source>
</evidence>
<dbReference type="Pfam" id="PF17815">
    <property type="entry name" value="PDZ_3"/>
    <property type="match status" value="1"/>
</dbReference>
<evidence type="ECO:0000256" key="2">
    <source>
        <dbReference type="ARBA" id="ARBA00022801"/>
    </source>
</evidence>
<feature type="domain" description="PDZ" evidence="5">
    <location>
        <begin position="260"/>
        <end position="338"/>
    </location>
</feature>